<comment type="caution">
    <text evidence="3">The sequence shown here is derived from an EMBL/GenBank/DDBJ whole genome shotgun (WGS) entry which is preliminary data.</text>
</comment>
<feature type="compositionally biased region" description="Polar residues" evidence="1">
    <location>
        <begin position="78"/>
        <end position="90"/>
    </location>
</feature>
<sequence length="228" mass="26496">MPEHNHYQTLQIKPSATLSEIKQAYRRLVKLCHPDVKGAKSDRHQIREINAAYEVLSDSHQRANYDRKLFEQNETRNHQQSNSNFSQRPTGQKADDEVQRWLKQVYLPVNQLIARIINPLVAQIDALSADPFDDDLMTDFQMYLDDCRHYLNQAQKLFRSLPNPYILAGTAANLYYCLNQLGDAVEEFNFFTLNYDDNYLHSGQEMFRIAAGLKREAQSSIKNSRLVV</sequence>
<evidence type="ECO:0000313" key="4">
    <source>
        <dbReference type="Proteomes" id="UP000238762"/>
    </source>
</evidence>
<protein>
    <submittedName>
        <fullName evidence="3">Molecular chaperone DnaJ</fullName>
    </submittedName>
</protein>
<reference evidence="3 4" key="2">
    <citation type="submission" date="2018-03" db="EMBL/GenBank/DDBJ databases">
        <title>The ancient ancestry and fast evolution of plastids.</title>
        <authorList>
            <person name="Moore K.R."/>
            <person name="Magnabosco C."/>
            <person name="Momper L."/>
            <person name="Gold D.A."/>
            <person name="Bosak T."/>
            <person name="Fournier G.P."/>
        </authorList>
    </citation>
    <scope>NUCLEOTIDE SEQUENCE [LARGE SCALE GENOMIC DNA]</scope>
    <source>
        <strain evidence="3 4">CCAP 1448/3</strain>
    </source>
</reference>
<dbReference type="EMBL" id="PVWJ01000052">
    <property type="protein sequence ID" value="PSB02699.1"/>
    <property type="molecule type" value="Genomic_DNA"/>
</dbReference>
<dbReference type="InterPro" id="IPR052276">
    <property type="entry name" value="Diphthamide-biosynth_chaperone"/>
</dbReference>
<dbReference type="SUPFAM" id="SSF46565">
    <property type="entry name" value="Chaperone J-domain"/>
    <property type="match status" value="1"/>
</dbReference>
<keyword evidence="4" id="KW-1185">Reference proteome</keyword>
<dbReference type="SMART" id="SM00271">
    <property type="entry name" value="DnaJ"/>
    <property type="match status" value="1"/>
</dbReference>
<reference evidence="3 4" key="1">
    <citation type="submission" date="2018-02" db="EMBL/GenBank/DDBJ databases">
        <authorList>
            <person name="Cohen D.B."/>
            <person name="Kent A.D."/>
        </authorList>
    </citation>
    <scope>NUCLEOTIDE SEQUENCE [LARGE SCALE GENOMIC DNA]</scope>
    <source>
        <strain evidence="3 4">CCAP 1448/3</strain>
    </source>
</reference>
<gene>
    <name evidence="3" type="ORF">C7B64_12045</name>
</gene>
<dbReference type="AlphaFoldDB" id="A0A2T1C356"/>
<dbReference type="InterPro" id="IPR036869">
    <property type="entry name" value="J_dom_sf"/>
</dbReference>
<proteinExistence type="predicted"/>
<evidence type="ECO:0000256" key="1">
    <source>
        <dbReference type="SAM" id="MobiDB-lite"/>
    </source>
</evidence>
<dbReference type="PROSITE" id="PS50076">
    <property type="entry name" value="DNAJ_2"/>
    <property type="match status" value="1"/>
</dbReference>
<dbReference type="InterPro" id="IPR001623">
    <property type="entry name" value="DnaJ_domain"/>
</dbReference>
<feature type="region of interest" description="Disordered" evidence="1">
    <location>
        <begin position="74"/>
        <end position="93"/>
    </location>
</feature>
<accession>A0A2T1C356</accession>
<evidence type="ECO:0000313" key="3">
    <source>
        <dbReference type="EMBL" id="PSB02699.1"/>
    </source>
</evidence>
<dbReference type="Proteomes" id="UP000238762">
    <property type="component" value="Unassembled WGS sequence"/>
</dbReference>
<dbReference type="PRINTS" id="PR00625">
    <property type="entry name" value="JDOMAIN"/>
</dbReference>
<name>A0A2T1C356_9CYAN</name>
<organism evidence="3 4">
    <name type="scientific">Merismopedia glauca CCAP 1448/3</name>
    <dbReference type="NCBI Taxonomy" id="1296344"/>
    <lineage>
        <taxon>Bacteria</taxon>
        <taxon>Bacillati</taxon>
        <taxon>Cyanobacteriota</taxon>
        <taxon>Cyanophyceae</taxon>
        <taxon>Synechococcales</taxon>
        <taxon>Merismopediaceae</taxon>
        <taxon>Merismopedia</taxon>
    </lineage>
</organism>
<dbReference type="Pfam" id="PF00226">
    <property type="entry name" value="DnaJ"/>
    <property type="match status" value="1"/>
</dbReference>
<dbReference type="Gene3D" id="1.10.287.110">
    <property type="entry name" value="DnaJ domain"/>
    <property type="match status" value="1"/>
</dbReference>
<dbReference type="RefSeq" id="WP_106288899.1">
    <property type="nucleotide sequence ID" value="NZ_CAWNTC010000045.1"/>
</dbReference>
<evidence type="ECO:0000259" key="2">
    <source>
        <dbReference type="PROSITE" id="PS50076"/>
    </source>
</evidence>
<dbReference type="PANTHER" id="PTHR44240">
    <property type="entry name" value="DNAJ DOMAIN (PROKARYOTIC HEAT SHOCK PROTEIN)-RELATED"/>
    <property type="match status" value="1"/>
</dbReference>
<dbReference type="CDD" id="cd06257">
    <property type="entry name" value="DnaJ"/>
    <property type="match status" value="1"/>
</dbReference>
<dbReference type="PANTHER" id="PTHR44240:SF10">
    <property type="entry name" value="J DOMAIN-CONTAINING PROTEIN"/>
    <property type="match status" value="1"/>
</dbReference>
<dbReference type="OrthoDB" id="9779889at2"/>
<feature type="domain" description="J" evidence="2">
    <location>
        <begin position="5"/>
        <end position="69"/>
    </location>
</feature>